<sequence length="58" mass="6685">MLIFNKRYSFMPQFTTAAHDPETTPSTKEREVQRQALLALAQKNGGYDNQKEPKQISE</sequence>
<reference evidence="1" key="1">
    <citation type="submission" date="2022-07" db="EMBL/GenBank/DDBJ databases">
        <title>Genome sequencing of Photobacterium atrarenae GJH2-4.</title>
        <authorList>
            <person name="Park S.-J."/>
        </authorList>
    </citation>
    <scope>NUCLEOTIDE SEQUENCE</scope>
    <source>
        <strain evidence="1">GJH2-4</strain>
    </source>
</reference>
<proteinExistence type="predicted"/>
<gene>
    <name evidence="1" type="ORF">NNL38_10310</name>
</gene>
<name>A0ABY5GC15_9GAMM</name>
<accession>A0ABY5GC15</accession>
<keyword evidence="2" id="KW-1185">Reference proteome</keyword>
<dbReference type="EMBL" id="CP101508">
    <property type="protein sequence ID" value="UTV26749.1"/>
    <property type="molecule type" value="Genomic_DNA"/>
</dbReference>
<dbReference type="RefSeq" id="WP_255387958.1">
    <property type="nucleotide sequence ID" value="NZ_CP101508.1"/>
</dbReference>
<organism evidence="1 2">
    <name type="scientific">Photobacterium atrarenae</name>
    <dbReference type="NCBI Taxonomy" id="865757"/>
    <lineage>
        <taxon>Bacteria</taxon>
        <taxon>Pseudomonadati</taxon>
        <taxon>Pseudomonadota</taxon>
        <taxon>Gammaproteobacteria</taxon>
        <taxon>Vibrionales</taxon>
        <taxon>Vibrionaceae</taxon>
        <taxon>Photobacterium</taxon>
    </lineage>
</organism>
<dbReference type="Proteomes" id="UP001057998">
    <property type="component" value="Chromosome 1"/>
</dbReference>
<protein>
    <submittedName>
        <fullName evidence="1">Uncharacterized protein</fullName>
    </submittedName>
</protein>
<evidence type="ECO:0000313" key="2">
    <source>
        <dbReference type="Proteomes" id="UP001057998"/>
    </source>
</evidence>
<evidence type="ECO:0000313" key="1">
    <source>
        <dbReference type="EMBL" id="UTV26749.1"/>
    </source>
</evidence>